<protein>
    <submittedName>
        <fullName evidence="8">Matrixin family metalloprotease</fullName>
        <ecNumber evidence="8">3.4.24.-</ecNumber>
    </submittedName>
</protein>
<keyword evidence="4" id="KW-0862">Zinc</keyword>
<dbReference type="SUPFAM" id="SSF55486">
    <property type="entry name" value="Metalloproteases ('zincins'), catalytic domain"/>
    <property type="match status" value="1"/>
</dbReference>
<dbReference type="GO" id="GO:0006508">
    <property type="term" value="P:proteolysis"/>
    <property type="evidence" value="ECO:0007669"/>
    <property type="project" value="UniProtKB-KW"/>
</dbReference>
<evidence type="ECO:0000259" key="7">
    <source>
        <dbReference type="SMART" id="SM00235"/>
    </source>
</evidence>
<reference evidence="8" key="2">
    <citation type="journal article" date="2023" name="Front Nutr">
        <title>Lactiplantibacillus pentosus P2020 protects the hyperuricemia and renal inflammation in mice.</title>
        <authorList>
            <person name="Wang Z."/>
            <person name="Song L."/>
            <person name="Li X."/>
            <person name="Xiao Y."/>
            <person name="Huang Y."/>
            <person name="Zhang Y."/>
            <person name="Li J."/>
            <person name="Li M."/>
            <person name="Ren Z."/>
        </authorList>
    </citation>
    <scope>NUCLEOTIDE SEQUENCE</scope>
    <source>
        <strain evidence="8">P2000</strain>
    </source>
</reference>
<evidence type="ECO:0000256" key="1">
    <source>
        <dbReference type="ARBA" id="ARBA00022670"/>
    </source>
</evidence>
<proteinExistence type="predicted"/>
<evidence type="ECO:0000256" key="2">
    <source>
        <dbReference type="ARBA" id="ARBA00022723"/>
    </source>
</evidence>
<dbReference type="OrthoDB" id="2148705at2"/>
<comment type="caution">
    <text evidence="8">The sequence shown here is derived from an EMBL/GenBank/DDBJ whole genome shotgun (WGS) entry which is preliminary data.</text>
</comment>
<dbReference type="SMART" id="SM00235">
    <property type="entry name" value="ZnMc"/>
    <property type="match status" value="1"/>
</dbReference>
<keyword evidence="2" id="KW-0479">Metal-binding</keyword>
<feature type="compositionally biased region" description="Low complexity" evidence="6">
    <location>
        <begin position="64"/>
        <end position="104"/>
    </location>
</feature>
<dbReference type="Gene3D" id="3.40.390.10">
    <property type="entry name" value="Collagenase (Catalytic Domain)"/>
    <property type="match status" value="1"/>
</dbReference>
<dbReference type="EC" id="3.4.24.-" evidence="8"/>
<dbReference type="InterPro" id="IPR006026">
    <property type="entry name" value="Peptidase_Metallo"/>
</dbReference>
<evidence type="ECO:0000256" key="3">
    <source>
        <dbReference type="ARBA" id="ARBA00022801"/>
    </source>
</evidence>
<dbReference type="GeneID" id="49395058"/>
<evidence type="ECO:0000256" key="6">
    <source>
        <dbReference type="SAM" id="MobiDB-lite"/>
    </source>
</evidence>
<dbReference type="AlphaFoldDB" id="A0A2I0Z4U4"/>
<keyword evidence="5 8" id="KW-0482">Metalloprotease</keyword>
<dbReference type="PANTHER" id="PTHR10201">
    <property type="entry name" value="MATRIX METALLOPROTEINASE"/>
    <property type="match status" value="1"/>
</dbReference>
<sequence>MLKNLIRGLKALCLIGLVIFGWRHYDTLAPRAVALYQTSQKNLAAALSGDLSSHLLDADETSETADSTTTQSSGDSTNNSSASSTTSTSSASESSSVAASSSTSTTDATPIESIVQNTTLKKTYYYTFSSNLPKAARLVFKEAVATYNQTGLVHLVAGKASGTQNSVTFSMYHKKMSAGSTSVELGHGGPDITKQISWRGTQYWNNATASLNGSYSSAFSKSVAVHELGHALGLDHSTSKESVMYPISQGKSSLSSADIAALRTIYQKNA</sequence>
<dbReference type="InterPro" id="IPR001818">
    <property type="entry name" value="Pept_M10_metallopeptidase"/>
</dbReference>
<evidence type="ECO:0000256" key="5">
    <source>
        <dbReference type="ARBA" id="ARBA00023049"/>
    </source>
</evidence>
<accession>A0A2I0Z4U4</accession>
<organism evidence="8 9">
    <name type="scientific">Lactiplantibacillus pentosus</name>
    <name type="common">Lactobacillus pentosus</name>
    <dbReference type="NCBI Taxonomy" id="1589"/>
    <lineage>
        <taxon>Bacteria</taxon>
        <taxon>Bacillati</taxon>
        <taxon>Bacillota</taxon>
        <taxon>Bacilli</taxon>
        <taxon>Lactobacillales</taxon>
        <taxon>Lactobacillaceae</taxon>
        <taxon>Lactiplantibacillus</taxon>
    </lineage>
</organism>
<gene>
    <name evidence="8" type="ORF">OOJ94_13885</name>
</gene>
<feature type="domain" description="Peptidase metallopeptidase" evidence="7">
    <location>
        <begin position="116"/>
        <end position="268"/>
    </location>
</feature>
<dbReference type="Proteomes" id="UP001151834">
    <property type="component" value="Unassembled WGS sequence"/>
</dbReference>
<dbReference type="GO" id="GO:0031012">
    <property type="term" value="C:extracellular matrix"/>
    <property type="evidence" value="ECO:0007669"/>
    <property type="project" value="InterPro"/>
</dbReference>
<feature type="region of interest" description="Disordered" evidence="6">
    <location>
        <begin position="59"/>
        <end position="104"/>
    </location>
</feature>
<evidence type="ECO:0000256" key="4">
    <source>
        <dbReference type="ARBA" id="ARBA00022833"/>
    </source>
</evidence>
<keyword evidence="3 8" id="KW-0378">Hydrolase</keyword>
<dbReference type="CDD" id="cd04268">
    <property type="entry name" value="ZnMc_MMP_like"/>
    <property type="match status" value="1"/>
</dbReference>
<reference evidence="8" key="1">
    <citation type="submission" date="2022-11" db="EMBL/GenBank/DDBJ databases">
        <authorList>
            <person name="Wang Z."/>
        </authorList>
    </citation>
    <scope>NUCLEOTIDE SEQUENCE</scope>
    <source>
        <strain evidence="8">P2000</strain>
    </source>
</reference>
<keyword evidence="1" id="KW-0645">Protease</keyword>
<dbReference type="Pfam" id="PF00413">
    <property type="entry name" value="Peptidase_M10"/>
    <property type="match status" value="1"/>
</dbReference>
<dbReference type="PANTHER" id="PTHR10201:SF323">
    <property type="entry name" value="MATRIX METALLOPROTEINASE-21"/>
    <property type="match status" value="1"/>
</dbReference>
<dbReference type="GO" id="GO:0004222">
    <property type="term" value="F:metalloendopeptidase activity"/>
    <property type="evidence" value="ECO:0007669"/>
    <property type="project" value="InterPro"/>
</dbReference>
<dbReference type="RefSeq" id="WP_056952790.1">
    <property type="nucleotide sequence ID" value="NZ_BJZC01000154.1"/>
</dbReference>
<dbReference type="EMBL" id="JAPEQV010000019">
    <property type="protein sequence ID" value="MDF2313907.1"/>
    <property type="molecule type" value="Genomic_DNA"/>
</dbReference>
<dbReference type="GO" id="GO:0008270">
    <property type="term" value="F:zinc ion binding"/>
    <property type="evidence" value="ECO:0007669"/>
    <property type="project" value="InterPro"/>
</dbReference>
<dbReference type="InterPro" id="IPR024079">
    <property type="entry name" value="MetalloPept_cat_dom_sf"/>
</dbReference>
<name>A0A2I0Z4U4_LACPE</name>
<evidence type="ECO:0000313" key="8">
    <source>
        <dbReference type="EMBL" id="MDF2313907.1"/>
    </source>
</evidence>
<evidence type="ECO:0000313" key="9">
    <source>
        <dbReference type="Proteomes" id="UP001151834"/>
    </source>
</evidence>